<comment type="subcellular location">
    <subcellularLocation>
        <location evidence="1">Membrane</location>
    </subcellularLocation>
    <subcellularLocation>
        <location evidence="5">Mitochondrion inner membrane</location>
        <topology evidence="5">Multi-pass membrane protein</topology>
    </subcellularLocation>
</comment>
<dbReference type="InterPro" id="IPR045214">
    <property type="entry name" value="Surf1/Surf4"/>
</dbReference>
<evidence type="ECO:0000256" key="3">
    <source>
        <dbReference type="ARBA" id="ARBA00022989"/>
    </source>
</evidence>
<dbReference type="InParanoid" id="A0A0L0HLJ9"/>
<keyword evidence="7" id="KW-1185">Reference proteome</keyword>
<name>A0A0L0HLJ9_SPIPD</name>
<reference evidence="6 7" key="1">
    <citation type="submission" date="2009-08" db="EMBL/GenBank/DDBJ databases">
        <title>The Genome Sequence of Spizellomyces punctatus strain DAOM BR117.</title>
        <authorList>
            <consortium name="The Broad Institute Genome Sequencing Platform"/>
            <person name="Russ C."/>
            <person name="Cuomo C."/>
            <person name="Shea T."/>
            <person name="Young S.K."/>
            <person name="Zeng Q."/>
            <person name="Koehrsen M."/>
            <person name="Haas B."/>
            <person name="Borodovsky M."/>
            <person name="Guigo R."/>
            <person name="Alvarado L."/>
            <person name="Berlin A."/>
            <person name="Bochicchio J."/>
            <person name="Borenstein D."/>
            <person name="Chapman S."/>
            <person name="Chen Z."/>
            <person name="Engels R."/>
            <person name="Freedman E."/>
            <person name="Gellesch M."/>
            <person name="Goldberg J."/>
            <person name="Griggs A."/>
            <person name="Gujja S."/>
            <person name="Heiman D."/>
            <person name="Hepburn T."/>
            <person name="Howarth C."/>
            <person name="Jen D."/>
            <person name="Larson L."/>
            <person name="Lewis B."/>
            <person name="Mehta T."/>
            <person name="Park D."/>
            <person name="Pearson M."/>
            <person name="Roberts A."/>
            <person name="Saif S."/>
            <person name="Shenoy N."/>
            <person name="Sisk P."/>
            <person name="Stolte C."/>
            <person name="Sykes S."/>
            <person name="Thomson T."/>
            <person name="Walk T."/>
            <person name="White J."/>
            <person name="Yandava C."/>
            <person name="Burger G."/>
            <person name="Gray M.W."/>
            <person name="Holland P.W.H."/>
            <person name="King N."/>
            <person name="Lang F.B.F."/>
            <person name="Roger A.J."/>
            <person name="Ruiz-Trillo I."/>
            <person name="Lander E."/>
            <person name="Nusbaum C."/>
        </authorList>
    </citation>
    <scope>NUCLEOTIDE SEQUENCE [LARGE SCALE GENOMIC DNA]</scope>
    <source>
        <strain evidence="6 7">DAOM BR117</strain>
    </source>
</reference>
<dbReference type="InterPro" id="IPR002994">
    <property type="entry name" value="Surf1/Shy1"/>
</dbReference>
<keyword evidence="4 5" id="KW-0472">Membrane</keyword>
<protein>
    <recommendedName>
        <fullName evidence="5">SURF1-like protein</fullName>
    </recommendedName>
</protein>
<comment type="similarity">
    <text evidence="5">Belongs to the SURF1 family.</text>
</comment>
<dbReference type="EMBL" id="KQ257453">
    <property type="protein sequence ID" value="KND01933.1"/>
    <property type="molecule type" value="Genomic_DNA"/>
</dbReference>
<feature type="transmembrane region" description="Helical" evidence="5">
    <location>
        <begin position="242"/>
        <end position="261"/>
    </location>
</feature>
<keyword evidence="5" id="KW-0496">Mitochondrion</keyword>
<dbReference type="GeneID" id="27686026"/>
<accession>A0A0L0HLJ9</accession>
<dbReference type="OMA" id="QYAFTWY"/>
<evidence type="ECO:0000313" key="7">
    <source>
        <dbReference type="Proteomes" id="UP000053201"/>
    </source>
</evidence>
<dbReference type="eggNOG" id="KOG1563">
    <property type="taxonomic scope" value="Eukaryota"/>
</dbReference>
<gene>
    <name evidence="6" type="ORF">SPPG_02440</name>
</gene>
<organism evidence="6 7">
    <name type="scientific">Spizellomyces punctatus (strain DAOM BR117)</name>
    <dbReference type="NCBI Taxonomy" id="645134"/>
    <lineage>
        <taxon>Eukaryota</taxon>
        <taxon>Fungi</taxon>
        <taxon>Fungi incertae sedis</taxon>
        <taxon>Chytridiomycota</taxon>
        <taxon>Chytridiomycota incertae sedis</taxon>
        <taxon>Chytridiomycetes</taxon>
        <taxon>Spizellomycetales</taxon>
        <taxon>Spizellomycetaceae</taxon>
        <taxon>Spizellomyces</taxon>
    </lineage>
</organism>
<sequence>MLTSHTHVTTRNPYQQFLAIANLQQRIMIWRGIRAGPHTSSPHQPRLGGWLWSVPLTTFCLGSWQLYRLDWKLDLIRKWEERMSRGGIPLPETITPLDEYTRVTLKGQFTSPDIHLGPRTRTDIPPTQHNPVGYFLISGFRNDDGRIVLVNRGWVPRGVGVKSVEGGVGVEGVLKRGEEGSIFMPKNRPDKNEWYWMDLKGMASHVGAEPILVELLEDSELNKGLETPPFRRKAFTNFRNNHLQYAITWYGIMLFSSAVLWRGRRRVR</sequence>
<evidence type="ECO:0000256" key="5">
    <source>
        <dbReference type="RuleBase" id="RU363076"/>
    </source>
</evidence>
<dbReference type="STRING" id="645134.A0A0L0HLJ9"/>
<evidence type="ECO:0000256" key="4">
    <source>
        <dbReference type="ARBA" id="ARBA00023136"/>
    </source>
</evidence>
<dbReference type="GO" id="GO:0005743">
    <property type="term" value="C:mitochondrial inner membrane"/>
    <property type="evidence" value="ECO:0007669"/>
    <property type="project" value="UniProtKB-SubCell"/>
</dbReference>
<dbReference type="AlphaFoldDB" id="A0A0L0HLJ9"/>
<keyword evidence="5" id="KW-0999">Mitochondrion inner membrane</keyword>
<dbReference type="VEuPathDB" id="FungiDB:SPPG_02440"/>
<dbReference type="FunCoup" id="A0A0L0HLJ9">
    <property type="interactions" value="349"/>
</dbReference>
<dbReference type="GO" id="GO:0033617">
    <property type="term" value="P:mitochondrial respiratory chain complex IV assembly"/>
    <property type="evidence" value="ECO:0007669"/>
    <property type="project" value="TreeGrafter"/>
</dbReference>
<dbReference type="PANTHER" id="PTHR23427">
    <property type="entry name" value="SURFEIT LOCUS PROTEIN"/>
    <property type="match status" value="1"/>
</dbReference>
<dbReference type="PROSITE" id="PS50895">
    <property type="entry name" value="SURF1"/>
    <property type="match status" value="1"/>
</dbReference>
<comment type="function">
    <text evidence="5">Probably involved in the biogenesis of the COX complex.</text>
</comment>
<evidence type="ECO:0000256" key="2">
    <source>
        <dbReference type="ARBA" id="ARBA00022692"/>
    </source>
</evidence>
<keyword evidence="3 5" id="KW-1133">Transmembrane helix</keyword>
<dbReference type="PANTHER" id="PTHR23427:SF2">
    <property type="entry name" value="SURFEIT LOCUS PROTEIN 1"/>
    <property type="match status" value="1"/>
</dbReference>
<evidence type="ECO:0000313" key="6">
    <source>
        <dbReference type="EMBL" id="KND01933.1"/>
    </source>
</evidence>
<evidence type="ECO:0000256" key="1">
    <source>
        <dbReference type="ARBA" id="ARBA00004370"/>
    </source>
</evidence>
<proteinExistence type="inferred from homology"/>
<dbReference type="Pfam" id="PF02104">
    <property type="entry name" value="SURF1"/>
    <property type="match status" value="1"/>
</dbReference>
<comment type="caution">
    <text evidence="5">Lacks conserved residue(s) required for the propagation of feature annotation.</text>
</comment>
<dbReference type="OrthoDB" id="10040024at2759"/>
<dbReference type="RefSeq" id="XP_016609972.1">
    <property type="nucleotide sequence ID" value="XM_016750730.1"/>
</dbReference>
<keyword evidence="2 5" id="KW-0812">Transmembrane</keyword>
<dbReference type="CDD" id="cd06662">
    <property type="entry name" value="SURF1"/>
    <property type="match status" value="1"/>
</dbReference>
<dbReference type="Proteomes" id="UP000053201">
    <property type="component" value="Unassembled WGS sequence"/>
</dbReference>